<feature type="domain" description="Polymerase/histidinol phosphatase N-terminal" evidence="1">
    <location>
        <begin position="2"/>
        <end position="75"/>
    </location>
</feature>
<dbReference type="RefSeq" id="WP_092053132.1">
    <property type="nucleotide sequence ID" value="NZ_FOJJ01000001.1"/>
</dbReference>
<dbReference type="PANTHER" id="PTHR36928:SF1">
    <property type="entry name" value="PHOSPHATASE YCDX-RELATED"/>
    <property type="match status" value="1"/>
</dbReference>
<name>A0A550JLG7_9BACT</name>
<dbReference type="InterPro" id="IPR050243">
    <property type="entry name" value="PHP_phosphatase"/>
</dbReference>
<comment type="caution">
    <text evidence="2">The sequence shown here is derived from an EMBL/GenBank/DDBJ whole genome shotgun (WGS) entry which is preliminary data.</text>
</comment>
<dbReference type="OrthoDB" id="9808747at2"/>
<dbReference type="SUPFAM" id="SSF89550">
    <property type="entry name" value="PHP domain-like"/>
    <property type="match status" value="1"/>
</dbReference>
<dbReference type="InterPro" id="IPR004013">
    <property type="entry name" value="PHP_dom"/>
</dbReference>
<evidence type="ECO:0000313" key="2">
    <source>
        <dbReference type="EMBL" id="TRO84037.1"/>
    </source>
</evidence>
<dbReference type="InterPro" id="IPR003141">
    <property type="entry name" value="Pol/His_phosphatase_N"/>
</dbReference>
<sequence length="219" mass="22869">MIDLHTHTVFSDGELIPFELARRAAVAGYRALAITDHGDFSNMDLIIPRLSRIAHDLGKSLGLAVIPGIELTHIPPAMIAEAAAEARSLGAKLVVLHGETIVEPVAPGTNRAAIEAGVDILSHPGLLTAEEAALAAQGGVCLEITTRKGHSLTNGHVAKLALAAGAKLVINNDAHAPGDLLSLEMARKIALGAGLSEDQFEQCRRNSAELVFKAVGIKL</sequence>
<gene>
    <name evidence="2" type="ORF">FL622_02325</name>
</gene>
<dbReference type="Gene3D" id="3.20.20.140">
    <property type="entry name" value="Metal-dependent hydrolases"/>
    <property type="match status" value="1"/>
</dbReference>
<evidence type="ECO:0000259" key="1">
    <source>
        <dbReference type="SMART" id="SM00481"/>
    </source>
</evidence>
<keyword evidence="3" id="KW-1185">Reference proteome</keyword>
<evidence type="ECO:0000313" key="3">
    <source>
        <dbReference type="Proteomes" id="UP000317155"/>
    </source>
</evidence>
<dbReference type="GO" id="GO:0005829">
    <property type="term" value="C:cytosol"/>
    <property type="evidence" value="ECO:0007669"/>
    <property type="project" value="TreeGrafter"/>
</dbReference>
<dbReference type="NCBIfam" id="NF004981">
    <property type="entry name" value="PRK06361.1"/>
    <property type="match status" value="1"/>
</dbReference>
<dbReference type="GO" id="GO:0042578">
    <property type="term" value="F:phosphoric ester hydrolase activity"/>
    <property type="evidence" value="ECO:0007669"/>
    <property type="project" value="TreeGrafter"/>
</dbReference>
<accession>A0A550JLG7</accession>
<dbReference type="SMART" id="SM00481">
    <property type="entry name" value="POLIIIAc"/>
    <property type="match status" value="1"/>
</dbReference>
<dbReference type="Proteomes" id="UP000317155">
    <property type="component" value="Unassembled WGS sequence"/>
</dbReference>
<proteinExistence type="predicted"/>
<dbReference type="Pfam" id="PF02811">
    <property type="entry name" value="PHP"/>
    <property type="match status" value="1"/>
</dbReference>
<dbReference type="EMBL" id="VJVV01000001">
    <property type="protein sequence ID" value="TRO84037.1"/>
    <property type="molecule type" value="Genomic_DNA"/>
</dbReference>
<dbReference type="InterPro" id="IPR016195">
    <property type="entry name" value="Pol/histidinol_Pase-like"/>
</dbReference>
<dbReference type="GO" id="GO:0008270">
    <property type="term" value="F:zinc ion binding"/>
    <property type="evidence" value="ECO:0007669"/>
    <property type="project" value="TreeGrafter"/>
</dbReference>
<reference evidence="2 3" key="1">
    <citation type="submission" date="2019-07" db="EMBL/GenBank/DDBJ databases">
        <title>Insights of Desulfuromonas acetexigens electromicrobiology.</title>
        <authorList>
            <person name="Katuri K."/>
            <person name="Sapireddy V."/>
            <person name="Shaw D.R."/>
            <person name="Saikaly P."/>
        </authorList>
    </citation>
    <scope>NUCLEOTIDE SEQUENCE [LARGE SCALE GENOMIC DNA]</scope>
    <source>
        <strain evidence="2 3">2873</strain>
    </source>
</reference>
<dbReference type="CDD" id="cd07432">
    <property type="entry name" value="PHP_HisPPase"/>
    <property type="match status" value="1"/>
</dbReference>
<dbReference type="AlphaFoldDB" id="A0A550JLG7"/>
<dbReference type="PANTHER" id="PTHR36928">
    <property type="entry name" value="PHOSPHATASE YCDX-RELATED"/>
    <property type="match status" value="1"/>
</dbReference>
<organism evidence="2 3">
    <name type="scientific">Trichloromonas acetexigens</name>
    <dbReference type="NCBI Taxonomy" id="38815"/>
    <lineage>
        <taxon>Bacteria</taxon>
        <taxon>Pseudomonadati</taxon>
        <taxon>Thermodesulfobacteriota</taxon>
        <taxon>Desulfuromonadia</taxon>
        <taxon>Desulfuromonadales</taxon>
        <taxon>Trichloromonadaceae</taxon>
        <taxon>Trichloromonas</taxon>
    </lineage>
</organism>
<protein>
    <submittedName>
        <fullName evidence="2">Histidinol phosphate phosphatase domain-containing protein</fullName>
    </submittedName>
</protein>